<dbReference type="Pfam" id="PF01490">
    <property type="entry name" value="Aa_trans"/>
    <property type="match status" value="2"/>
</dbReference>
<sequence length="570" mass="64527">MFGDSSSSSFANSNRRKKHMRYSLYSERAVAAVISLGCSRQRVGSNPDMALRIVSISVHVWDLHSICYYHLDEYERHLAFAIEIQSWDTNKSVKIQNCNKYAACFCRLFSQPVFTFVERWSSKKFPRSGFLNNFYSIKLPLLPSFHINLFRICFRTAYVLSTTAIATVFPYFNQVLGLLGAFNFWPLAIYFPVEMYFVRNKVEAWTRKWVVLRTFSFVCFLVSVVGLIGSIEGISSFQQDNPVTKSSLEKAGEQETPLLYCSPPSNSTIKRTGLSFHSSFLQFFPGNRSFLEAVHETLGERNGFISSILTKISFYGTGIAYTVTTAISLRYAQSNYVQDQVSTQPVFANIEKWIAENSPNSRVVNKNFTCRLPWLPAFQLNLLRLCFRTIYVASTTTIAMIFPYFNQIIGLLGGLKLWTLTIYFPVEMYFKQRNVEAWSTKWIMLRAFSMICLLIDPMAMISDPIIHFALFKSTLGIARWLVSQNSWGVLNTLSSDLGGAPFGNVVSYSDGLPGEGSGIPYFYLTTLDPTAKNALQDQRSSFTISEYSLGTCGKKDPENPSCAKITLTGK</sequence>
<dbReference type="Gene3D" id="2.30.110.10">
    <property type="entry name" value="Electron Transport, Fmn-binding Protein, Chain A"/>
    <property type="match status" value="1"/>
</dbReference>
<dbReference type="Pfam" id="PF13883">
    <property type="entry name" value="CREG_beta-barrel"/>
    <property type="match status" value="1"/>
</dbReference>
<dbReference type="Proteomes" id="UP001151529">
    <property type="component" value="Chromosome 16"/>
</dbReference>
<keyword evidence="8 11" id="KW-0472">Membrane</keyword>
<evidence type="ECO:0000256" key="6">
    <source>
        <dbReference type="ARBA" id="ARBA00022970"/>
    </source>
</evidence>
<name>A0A9Q0VQ28_SALVM</name>
<proteinExistence type="inferred from homology"/>
<comment type="function">
    <text evidence="10">Carrier protein involved in proton-driven auxin influx. Mediates the formation of auxin gradient from developing leaves (site of auxin biosynthesis) to tips by contributing to the loading of auxin in vascular tissues and facilitating acropetal (base to tip) auxin transport within inner tissues of the root apex, and basipetal (tip to base) auxin transport within outer tissues of the root apex. May be involved in lateral roots and nodules formation.</text>
</comment>
<dbReference type="SUPFAM" id="SSF50475">
    <property type="entry name" value="FMN-binding split barrel"/>
    <property type="match status" value="1"/>
</dbReference>
<dbReference type="GO" id="GO:0015293">
    <property type="term" value="F:symporter activity"/>
    <property type="evidence" value="ECO:0007669"/>
    <property type="project" value="UniProtKB-KW"/>
</dbReference>
<dbReference type="OrthoDB" id="46836at2759"/>
<evidence type="ECO:0000256" key="7">
    <source>
        <dbReference type="ARBA" id="ARBA00022989"/>
    </source>
</evidence>
<accession>A0A9Q0VQ28</accession>
<keyword evidence="9" id="KW-0927">Auxin signaling pathway</keyword>
<evidence type="ECO:0000313" key="14">
    <source>
        <dbReference type="EMBL" id="KAJ6752542.1"/>
    </source>
</evidence>
<evidence type="ECO:0000256" key="3">
    <source>
        <dbReference type="ARBA" id="ARBA00022448"/>
    </source>
</evidence>
<dbReference type="InterPro" id="IPR013057">
    <property type="entry name" value="AA_transpt_TM"/>
</dbReference>
<dbReference type="GO" id="GO:0009734">
    <property type="term" value="P:auxin-activated signaling pathway"/>
    <property type="evidence" value="ECO:0007669"/>
    <property type="project" value="UniProtKB-KW"/>
</dbReference>
<feature type="transmembrane region" description="Helical" evidence="11">
    <location>
        <begin position="442"/>
        <end position="459"/>
    </location>
</feature>
<dbReference type="InterPro" id="IPR012349">
    <property type="entry name" value="Split_barrel_FMN-bd"/>
</dbReference>
<dbReference type="GO" id="GO:0012505">
    <property type="term" value="C:endomembrane system"/>
    <property type="evidence" value="ECO:0007669"/>
    <property type="project" value="UniProtKB-SubCell"/>
</dbReference>
<evidence type="ECO:0000313" key="15">
    <source>
        <dbReference type="Proteomes" id="UP001151529"/>
    </source>
</evidence>
<feature type="non-terminal residue" evidence="14">
    <location>
        <position position="570"/>
    </location>
</feature>
<evidence type="ECO:0000259" key="13">
    <source>
        <dbReference type="Pfam" id="PF13883"/>
    </source>
</evidence>
<reference evidence="14" key="1">
    <citation type="submission" date="2022-11" db="EMBL/GenBank/DDBJ databases">
        <authorList>
            <person name="Hyden B.L."/>
            <person name="Feng K."/>
            <person name="Yates T."/>
            <person name="Jawdy S."/>
            <person name="Smart L.B."/>
            <person name="Muchero W."/>
        </authorList>
    </citation>
    <scope>NUCLEOTIDE SEQUENCE</scope>
    <source>
        <tissue evidence="14">Shoot tip</tissue>
    </source>
</reference>
<keyword evidence="6" id="KW-0029">Amino-acid transport</keyword>
<feature type="domain" description="CREG-like beta-barrel" evidence="13">
    <location>
        <begin position="477"/>
        <end position="570"/>
    </location>
</feature>
<evidence type="ECO:0000259" key="12">
    <source>
        <dbReference type="Pfam" id="PF01490"/>
    </source>
</evidence>
<feature type="domain" description="Amino acid transporter transmembrane" evidence="12">
    <location>
        <begin position="108"/>
        <end position="233"/>
    </location>
</feature>
<feature type="transmembrane region" description="Helical" evidence="11">
    <location>
        <begin position="411"/>
        <end position="430"/>
    </location>
</feature>
<keyword evidence="7 11" id="KW-1133">Transmembrane helix</keyword>
<evidence type="ECO:0000256" key="4">
    <source>
        <dbReference type="ARBA" id="ARBA00022692"/>
    </source>
</evidence>
<dbReference type="AlphaFoldDB" id="A0A9Q0VQ28"/>
<evidence type="ECO:0000256" key="9">
    <source>
        <dbReference type="ARBA" id="ARBA00023294"/>
    </source>
</evidence>
<protein>
    <recommendedName>
        <fullName evidence="16">Amino acid transporter transmembrane domain-containing protein</fullName>
    </recommendedName>
</protein>
<keyword evidence="15" id="KW-1185">Reference proteome</keyword>
<dbReference type="InterPro" id="IPR055343">
    <property type="entry name" value="CREG_beta-barrel"/>
</dbReference>
<keyword evidence="4 11" id="KW-0812">Transmembrane</keyword>
<comment type="similarity">
    <text evidence="2">Belongs to the amino acid/polyamine transporter 2 family. Amino acid/auxin permease (AAAP) (TC 2.A.18.1) subfamily.</text>
</comment>
<organism evidence="14 15">
    <name type="scientific">Salix viminalis</name>
    <name type="common">Common osier</name>
    <name type="synonym">Basket willow</name>
    <dbReference type="NCBI Taxonomy" id="40686"/>
    <lineage>
        <taxon>Eukaryota</taxon>
        <taxon>Viridiplantae</taxon>
        <taxon>Streptophyta</taxon>
        <taxon>Embryophyta</taxon>
        <taxon>Tracheophyta</taxon>
        <taxon>Spermatophyta</taxon>
        <taxon>Magnoliopsida</taxon>
        <taxon>eudicotyledons</taxon>
        <taxon>Gunneridae</taxon>
        <taxon>Pentapetalae</taxon>
        <taxon>rosids</taxon>
        <taxon>fabids</taxon>
        <taxon>Malpighiales</taxon>
        <taxon>Salicaceae</taxon>
        <taxon>Saliceae</taxon>
        <taxon>Salix</taxon>
    </lineage>
</organism>
<keyword evidence="3" id="KW-0813">Transport</keyword>
<dbReference type="PANTHER" id="PTHR48017">
    <property type="entry name" value="OS05G0424000 PROTEIN-RELATED"/>
    <property type="match status" value="1"/>
</dbReference>
<evidence type="ECO:0000256" key="8">
    <source>
        <dbReference type="ARBA" id="ARBA00023136"/>
    </source>
</evidence>
<dbReference type="GO" id="GO:0006865">
    <property type="term" value="P:amino acid transport"/>
    <property type="evidence" value="ECO:0007669"/>
    <property type="project" value="UniProtKB-KW"/>
</dbReference>
<feature type="transmembrane region" description="Helical" evidence="11">
    <location>
        <begin position="178"/>
        <end position="198"/>
    </location>
</feature>
<feature type="domain" description="Amino acid transporter transmembrane" evidence="12">
    <location>
        <begin position="341"/>
        <end position="462"/>
    </location>
</feature>
<keyword evidence="5" id="KW-0769">Symport</keyword>
<evidence type="ECO:0000256" key="11">
    <source>
        <dbReference type="SAM" id="Phobius"/>
    </source>
</evidence>
<evidence type="ECO:0000256" key="10">
    <source>
        <dbReference type="ARBA" id="ARBA00045588"/>
    </source>
</evidence>
<reference evidence="14" key="2">
    <citation type="journal article" date="2023" name="Int. J. Mol. Sci.">
        <title>De Novo Assembly and Annotation of 11 Diverse Shrub Willow (Salix) Genomes Reveals Novel Gene Organization in Sex-Linked Regions.</title>
        <authorList>
            <person name="Hyden B."/>
            <person name="Feng K."/>
            <person name="Yates T.B."/>
            <person name="Jawdy S."/>
            <person name="Cereghino C."/>
            <person name="Smart L.B."/>
            <person name="Muchero W."/>
        </authorList>
    </citation>
    <scope>NUCLEOTIDE SEQUENCE [LARGE SCALE GENOMIC DNA]</scope>
    <source>
        <tissue evidence="14">Shoot tip</tissue>
    </source>
</reference>
<evidence type="ECO:0000256" key="5">
    <source>
        <dbReference type="ARBA" id="ARBA00022847"/>
    </source>
</evidence>
<evidence type="ECO:0008006" key="16">
    <source>
        <dbReference type="Google" id="ProtNLM"/>
    </source>
</evidence>
<feature type="transmembrane region" description="Helical" evidence="11">
    <location>
        <begin position="210"/>
        <end position="231"/>
    </location>
</feature>
<gene>
    <name evidence="14" type="ORF">OIU85_002912</name>
</gene>
<evidence type="ECO:0000256" key="1">
    <source>
        <dbReference type="ARBA" id="ARBA00004127"/>
    </source>
</evidence>
<comment type="subcellular location">
    <subcellularLocation>
        <location evidence="1">Endomembrane system</location>
        <topology evidence="1">Multi-pass membrane protein</topology>
    </subcellularLocation>
</comment>
<evidence type="ECO:0000256" key="2">
    <source>
        <dbReference type="ARBA" id="ARBA00005590"/>
    </source>
</evidence>
<comment type="caution">
    <text evidence="14">The sequence shown here is derived from an EMBL/GenBank/DDBJ whole genome shotgun (WGS) entry which is preliminary data.</text>
</comment>
<dbReference type="EMBL" id="JAPFFL010000001">
    <property type="protein sequence ID" value="KAJ6752542.1"/>
    <property type="molecule type" value="Genomic_DNA"/>
</dbReference>